<sequence length="191" mass="22203">MSGDKQDSIQNSVFVLKNELLRYSEKLINSDSDNKSNIADVIYDVMLKMGQQENNEDDIKELRKVFQAVPLRYHVQVLRSFIDSYYIKNQLGTTVIAGNAKSDEIVNELMATTNNFYLEKNKILSPFEVLYLTIQAYLEPNTLKNVKRREQASLLFGDIKFQKRILNDYLEEYESKFDSKFGEESTANEEI</sequence>
<dbReference type="HOGENOM" id="CLU_1419831_0_0_9"/>
<dbReference type="Proteomes" id="UP000033531">
    <property type="component" value="Unassembled WGS sequence"/>
</dbReference>
<protein>
    <submittedName>
        <fullName evidence="1">Uncharacterized protein</fullName>
    </submittedName>
</protein>
<organism evidence="1 2">
    <name type="scientific">Lactobacillus melliventris</name>
    <dbReference type="NCBI Taxonomy" id="1218507"/>
    <lineage>
        <taxon>Bacteria</taxon>
        <taxon>Bacillati</taxon>
        <taxon>Bacillota</taxon>
        <taxon>Bacilli</taxon>
        <taxon>Lactobacillales</taxon>
        <taxon>Lactobacillaceae</taxon>
        <taxon>Lactobacillus</taxon>
    </lineage>
</organism>
<keyword evidence="1" id="KW-0614">Plasmid</keyword>
<evidence type="ECO:0000313" key="1">
    <source>
        <dbReference type="EMBL" id="KJY54712.1"/>
    </source>
</evidence>
<dbReference type="RefSeq" id="WP_046325811.1">
    <property type="nucleotide sequence ID" value="NZ_JBHTMT010000007.1"/>
</dbReference>
<accession>A0A0F4L777</accession>
<dbReference type="OrthoDB" id="9866042at2"/>
<geneLocation type="plasmid" evidence="1">
    <name>pHma8p1</name>
</geneLocation>
<reference evidence="1 2" key="1">
    <citation type="submission" date="2015-01" db="EMBL/GenBank/DDBJ databases">
        <title>Comparative genomics of the lactic acid bacteria isolated from the honey bee gut.</title>
        <authorList>
            <person name="Ellegaard K.M."/>
            <person name="Tamarit D."/>
            <person name="Javelind E."/>
            <person name="Olofsson T."/>
            <person name="Andersson S.G."/>
            <person name="Vasquez A."/>
        </authorList>
    </citation>
    <scope>NUCLEOTIDE SEQUENCE [LARGE SCALE GENOMIC DNA]</scope>
    <source>
        <strain evidence="1 2">Hma8</strain>
        <plasmid evidence="1">pHma8p1</plasmid>
    </source>
</reference>
<dbReference type="PATRIC" id="fig|1218507.3.peg.33"/>
<dbReference type="EMBL" id="JXLI01000019">
    <property type="protein sequence ID" value="KJY54712.1"/>
    <property type="molecule type" value="Genomic_DNA"/>
</dbReference>
<proteinExistence type="predicted"/>
<gene>
    <name evidence="1" type="ORF">JF74_18870</name>
</gene>
<dbReference type="AlphaFoldDB" id="A0A0F4L777"/>
<name>A0A0F4L777_9LACO</name>
<comment type="caution">
    <text evidence="1">The sequence shown here is derived from an EMBL/GenBank/DDBJ whole genome shotgun (WGS) entry which is preliminary data.</text>
</comment>
<evidence type="ECO:0000313" key="2">
    <source>
        <dbReference type="Proteomes" id="UP000033531"/>
    </source>
</evidence>